<comment type="caution">
    <text evidence="2">The sequence shown here is derived from an EMBL/GenBank/DDBJ whole genome shotgun (WGS) entry which is preliminary data.</text>
</comment>
<dbReference type="PIRSF" id="PIRSF030561">
    <property type="entry name" value="UCP030561"/>
    <property type="match status" value="1"/>
</dbReference>
<dbReference type="InterPro" id="IPR032710">
    <property type="entry name" value="NTF2-like_dom_sf"/>
</dbReference>
<dbReference type="Pfam" id="PF12680">
    <property type="entry name" value="SnoaL_2"/>
    <property type="match status" value="1"/>
</dbReference>
<dbReference type="SUPFAM" id="SSF54427">
    <property type="entry name" value="NTF2-like"/>
    <property type="match status" value="1"/>
</dbReference>
<sequence length="120" mass="13668">MHTEIEQATIAIVDRQLDAYNNQDIDAFAATYSDDVEIYQGQNIVFRGKQALVERYGKKFESLSYLNATSMTRMVQGCFLVDHELAESSTQPNKEIDYSVKVIAAYEVENDLIKRVTFMG</sequence>
<dbReference type="Gene3D" id="3.10.450.50">
    <property type="match status" value="1"/>
</dbReference>
<accession>A0A167A3V3</accession>
<organism evidence="2 3">
    <name type="scientific">Pseudoalteromonas luteoviolacea NCIMB 1942</name>
    <dbReference type="NCBI Taxonomy" id="1365253"/>
    <lineage>
        <taxon>Bacteria</taxon>
        <taxon>Pseudomonadati</taxon>
        <taxon>Pseudomonadota</taxon>
        <taxon>Gammaproteobacteria</taxon>
        <taxon>Alteromonadales</taxon>
        <taxon>Pseudoalteromonadaceae</taxon>
        <taxon>Pseudoalteromonas</taxon>
    </lineage>
</organism>
<evidence type="ECO:0000313" key="2">
    <source>
        <dbReference type="EMBL" id="KZN44956.1"/>
    </source>
</evidence>
<dbReference type="OrthoDB" id="9782972at2"/>
<evidence type="ECO:0000259" key="1">
    <source>
        <dbReference type="Pfam" id="PF12680"/>
    </source>
</evidence>
<protein>
    <recommendedName>
        <fullName evidence="1">SnoaL-like domain-containing protein</fullName>
    </recommendedName>
</protein>
<reference evidence="2 3" key="1">
    <citation type="submission" date="2013-07" db="EMBL/GenBank/DDBJ databases">
        <title>Comparative Genomic and Metabolomic Analysis of Twelve Strains of Pseudoalteromonas luteoviolacea.</title>
        <authorList>
            <person name="Vynne N.G."/>
            <person name="Mansson M."/>
            <person name="Gram L."/>
        </authorList>
    </citation>
    <scope>NUCLEOTIDE SEQUENCE [LARGE SCALE GENOMIC DNA]</scope>
    <source>
        <strain evidence="2 3">NCIMB 1942</strain>
    </source>
</reference>
<name>A0A167A3V3_9GAMM</name>
<evidence type="ECO:0000313" key="3">
    <source>
        <dbReference type="Proteomes" id="UP000076587"/>
    </source>
</evidence>
<dbReference type="Proteomes" id="UP000076587">
    <property type="component" value="Unassembled WGS sequence"/>
</dbReference>
<dbReference type="EMBL" id="AUXT01000183">
    <property type="protein sequence ID" value="KZN44956.1"/>
    <property type="molecule type" value="Genomic_DNA"/>
</dbReference>
<dbReference type="RefSeq" id="WP_063378157.1">
    <property type="nucleotide sequence ID" value="NZ_AUXT01000183.1"/>
</dbReference>
<dbReference type="AlphaFoldDB" id="A0A167A3V3"/>
<proteinExistence type="predicted"/>
<dbReference type="InterPro" id="IPR037401">
    <property type="entry name" value="SnoaL-like"/>
</dbReference>
<feature type="domain" description="SnoaL-like" evidence="1">
    <location>
        <begin position="13"/>
        <end position="115"/>
    </location>
</feature>
<dbReference type="PATRIC" id="fig|1365253.3.peg.3728"/>
<dbReference type="InterPro" id="IPR008317">
    <property type="entry name" value="UCP030561"/>
</dbReference>
<gene>
    <name evidence="2" type="ORF">N482_02855</name>
</gene>